<dbReference type="AlphaFoldDB" id="A0A1B0D0Q9"/>
<dbReference type="FunFam" id="1.10.510.10:FF:000157">
    <property type="entry name" value="Ribosomal protein S6 kinase"/>
    <property type="match status" value="1"/>
</dbReference>
<dbReference type="PROSITE" id="PS50011">
    <property type="entry name" value="PROTEIN_KINASE_DOM"/>
    <property type="match status" value="1"/>
</dbReference>
<dbReference type="Proteomes" id="UP000092462">
    <property type="component" value="Unassembled WGS sequence"/>
</dbReference>
<dbReference type="PROSITE" id="PS00108">
    <property type="entry name" value="PROTEIN_KINASE_ST"/>
    <property type="match status" value="1"/>
</dbReference>
<evidence type="ECO:0000256" key="3">
    <source>
        <dbReference type="SAM" id="MobiDB-lite"/>
    </source>
</evidence>
<sequence length="563" mass="63231">MGGTAGDSAGITLNNNEEATKEEITVNEVNCDANGAEVEVGSNNVEITETKEETEEVREHSTMEEVVEKKEEQEVIVKVDAKVETSKKVEESPVKESKRILSHHLSNMHHGFKENGEEESHLDDVFAGFSVEDIREGYKSSMRNGEICASILNSRKSQPMLRGRLPIAESPCPAPPNHERLFRGYSFVSPHLLRLREAFSGQVLYSPSSVKPKVRDLMKLARSELPFFQKYQMDFSEVIGDGSFSICLKCIRRTTRDVYAVKVLKASHDAQSEIDNLIACQGHPQIVRFVEVIRDQAFTYIVLEYLDGGELFKRIQQSRRFTEIEASGIFTQIVKAVQFMHSKNIAHRDLKPENVIFASKKSNLVKVVDFGFAVRQDPAHTSVPSSAFTLEYAAPEVLSKTAIGDKAHMEACDLWSLGVILYTMLCGQSPFRSPSDSEESICGLVEKIRHGDFDTKTPAWRCVSPGARDLVTRLLNVDSERRMEMNELVNHSWLQGTTLRKSQLTPLTLAQDLASLDLTVKAIFDAYKHAQSKGFTMFEVENAKLSQRRRHKNSSHSSESDLV</sequence>
<dbReference type="InterPro" id="IPR000719">
    <property type="entry name" value="Prot_kinase_dom"/>
</dbReference>
<proteinExistence type="predicted"/>
<dbReference type="InterPro" id="IPR011009">
    <property type="entry name" value="Kinase-like_dom_sf"/>
</dbReference>
<dbReference type="VEuPathDB" id="VectorBase:PPAI000931"/>
<organism evidence="4 5">
    <name type="scientific">Phlebotomus papatasi</name>
    <name type="common">Sandfly</name>
    <dbReference type="NCBI Taxonomy" id="29031"/>
    <lineage>
        <taxon>Eukaryota</taxon>
        <taxon>Metazoa</taxon>
        <taxon>Ecdysozoa</taxon>
        <taxon>Arthropoda</taxon>
        <taxon>Hexapoda</taxon>
        <taxon>Insecta</taxon>
        <taxon>Pterygota</taxon>
        <taxon>Neoptera</taxon>
        <taxon>Endopterygota</taxon>
        <taxon>Diptera</taxon>
        <taxon>Nematocera</taxon>
        <taxon>Psychodoidea</taxon>
        <taxon>Psychodidae</taxon>
        <taxon>Phlebotomus</taxon>
        <taxon>Phlebotomus</taxon>
    </lineage>
</organism>
<protein>
    <submittedName>
        <fullName evidence="4">Uncharacterized protein</fullName>
    </submittedName>
</protein>
<dbReference type="Gene3D" id="1.10.510.10">
    <property type="entry name" value="Transferase(Phosphotransferase) domain 1"/>
    <property type="match status" value="1"/>
</dbReference>
<dbReference type="EMBL" id="AJVK01021596">
    <property type="status" value="NOT_ANNOTATED_CDS"/>
    <property type="molecule type" value="Genomic_DNA"/>
</dbReference>
<feature type="region of interest" description="Disordered" evidence="3">
    <location>
        <begin position="1"/>
        <end position="23"/>
    </location>
</feature>
<dbReference type="GO" id="GO:0004672">
    <property type="term" value="F:protein kinase activity"/>
    <property type="evidence" value="ECO:0007669"/>
    <property type="project" value="InterPro"/>
</dbReference>
<dbReference type="Pfam" id="PF00069">
    <property type="entry name" value="Pkinase"/>
    <property type="match status" value="1"/>
</dbReference>
<dbReference type="SMART" id="SM00220">
    <property type="entry name" value="S_TKc"/>
    <property type="match status" value="1"/>
</dbReference>
<dbReference type="Gene3D" id="3.30.200.20">
    <property type="entry name" value="Phosphorylase Kinase, domain 1"/>
    <property type="match status" value="1"/>
</dbReference>
<dbReference type="PANTHER" id="PTHR24347">
    <property type="entry name" value="SERINE/THREONINE-PROTEIN KINASE"/>
    <property type="match status" value="1"/>
</dbReference>
<keyword evidence="2" id="KW-0067">ATP-binding</keyword>
<dbReference type="PROSITE" id="PS00107">
    <property type="entry name" value="PROTEIN_KINASE_ATP"/>
    <property type="match status" value="1"/>
</dbReference>
<dbReference type="InterPro" id="IPR017441">
    <property type="entry name" value="Protein_kinase_ATP_BS"/>
</dbReference>
<dbReference type="GO" id="GO:0005524">
    <property type="term" value="F:ATP binding"/>
    <property type="evidence" value="ECO:0007669"/>
    <property type="project" value="UniProtKB-UniRule"/>
</dbReference>
<evidence type="ECO:0000313" key="5">
    <source>
        <dbReference type="Proteomes" id="UP000092462"/>
    </source>
</evidence>
<accession>A0A1B0D0Q9</accession>
<feature type="region of interest" description="Disordered" evidence="3">
    <location>
        <begin position="50"/>
        <end position="69"/>
    </location>
</feature>
<evidence type="ECO:0000313" key="4">
    <source>
        <dbReference type="EnsemblMetazoa" id="PPAI000931-PA"/>
    </source>
</evidence>
<evidence type="ECO:0000256" key="2">
    <source>
        <dbReference type="ARBA" id="ARBA00022840"/>
    </source>
</evidence>
<name>A0A1B0D0Q9_PHLPP</name>
<evidence type="ECO:0000256" key="1">
    <source>
        <dbReference type="ARBA" id="ARBA00022741"/>
    </source>
</evidence>
<dbReference type="SUPFAM" id="SSF56112">
    <property type="entry name" value="Protein kinase-like (PK-like)"/>
    <property type="match status" value="1"/>
</dbReference>
<dbReference type="InterPro" id="IPR008271">
    <property type="entry name" value="Ser/Thr_kinase_AS"/>
</dbReference>
<keyword evidence="5" id="KW-1185">Reference proteome</keyword>
<reference evidence="4" key="1">
    <citation type="submission" date="2022-08" db="UniProtKB">
        <authorList>
            <consortium name="EnsemblMetazoa"/>
        </authorList>
    </citation>
    <scope>IDENTIFICATION</scope>
    <source>
        <strain evidence="4">Israel</strain>
    </source>
</reference>
<feature type="compositionally biased region" description="Basic and acidic residues" evidence="3">
    <location>
        <begin position="57"/>
        <end position="69"/>
    </location>
</feature>
<keyword evidence="1" id="KW-0547">Nucleotide-binding</keyword>
<dbReference type="EnsemblMetazoa" id="PPAI000931-RA">
    <property type="protein sequence ID" value="PPAI000931-PA"/>
    <property type="gene ID" value="PPAI000931"/>
</dbReference>
<dbReference type="VEuPathDB" id="VectorBase:PPAPM1_005276"/>